<dbReference type="PANTHER" id="PTHR43084:SF7">
    <property type="entry name" value="BETA-LACTAMASE DOMAIN PROTEIN"/>
    <property type="match status" value="1"/>
</dbReference>
<dbReference type="Pfam" id="PF00581">
    <property type="entry name" value="Rhodanese"/>
    <property type="match status" value="1"/>
</dbReference>
<dbReference type="PROSITE" id="PS50206">
    <property type="entry name" value="RHODANESE_3"/>
    <property type="match status" value="1"/>
</dbReference>
<protein>
    <recommendedName>
        <fullName evidence="2">Rhodanese domain-containing protein</fullName>
    </recommendedName>
</protein>
<dbReference type="EMBL" id="CP017962">
    <property type="protein sequence ID" value="APC49998.1"/>
    <property type="molecule type" value="Genomic_DNA"/>
</dbReference>
<dbReference type="InterPro" id="IPR044528">
    <property type="entry name" value="POD-like_MBL-fold"/>
</dbReference>
<dbReference type="InterPro" id="IPR051682">
    <property type="entry name" value="Mito_Persulfide_Diox"/>
</dbReference>
<gene>
    <name evidence="3" type="ORF">BME96_18115</name>
</gene>
<dbReference type="SUPFAM" id="SSF56281">
    <property type="entry name" value="Metallo-hydrolase/oxidoreductase"/>
    <property type="match status" value="1"/>
</dbReference>
<feature type="compositionally biased region" description="Basic and acidic residues" evidence="1">
    <location>
        <begin position="352"/>
        <end position="366"/>
    </location>
</feature>
<dbReference type="Proteomes" id="UP000182945">
    <property type="component" value="Chromosome"/>
</dbReference>
<dbReference type="RefSeq" id="WP_060680933.1">
    <property type="nucleotide sequence ID" value="NZ_CP017962.1"/>
</dbReference>
<evidence type="ECO:0000256" key="1">
    <source>
        <dbReference type="SAM" id="MobiDB-lite"/>
    </source>
</evidence>
<dbReference type="Gene3D" id="3.60.15.10">
    <property type="entry name" value="Ribonuclease Z/Hydroxyacylglutathione hydrolase-like"/>
    <property type="match status" value="1"/>
</dbReference>
<dbReference type="InterPro" id="IPR036866">
    <property type="entry name" value="RibonucZ/Hydroxyglut_hydro"/>
</dbReference>
<feature type="domain" description="Rhodanese" evidence="2">
    <location>
        <begin position="18"/>
        <end position="114"/>
    </location>
</feature>
<dbReference type="GO" id="GO:0050313">
    <property type="term" value="F:sulfur dioxygenase activity"/>
    <property type="evidence" value="ECO:0007669"/>
    <property type="project" value="InterPro"/>
</dbReference>
<dbReference type="SMART" id="SM00849">
    <property type="entry name" value="Lactamase_B"/>
    <property type="match status" value="1"/>
</dbReference>
<dbReference type="AlphaFoldDB" id="A0AAC9J3K6"/>
<dbReference type="PANTHER" id="PTHR43084">
    <property type="entry name" value="PERSULFIDE DIOXYGENASE ETHE1"/>
    <property type="match status" value="1"/>
</dbReference>
<dbReference type="Gene3D" id="3.40.250.10">
    <property type="entry name" value="Rhodanese-like domain"/>
    <property type="match status" value="1"/>
</dbReference>
<reference evidence="3 4" key="1">
    <citation type="submission" date="2016-11" db="EMBL/GenBank/DDBJ databases">
        <title>Complete genome sequencing of Virgibacillus halodenitrificans PDB-F2.</title>
        <authorList>
            <person name="Sun Z."/>
            <person name="Zhou Y."/>
            <person name="Li H."/>
        </authorList>
    </citation>
    <scope>NUCLEOTIDE SEQUENCE [LARGE SCALE GENOMIC DNA]</scope>
    <source>
        <strain evidence="3 4">PDB-F2</strain>
    </source>
</reference>
<dbReference type="CDD" id="cd07724">
    <property type="entry name" value="POD-like_MBL-fold"/>
    <property type="match status" value="1"/>
</dbReference>
<dbReference type="Pfam" id="PF00753">
    <property type="entry name" value="Lactamase_B"/>
    <property type="match status" value="1"/>
</dbReference>
<evidence type="ECO:0000313" key="3">
    <source>
        <dbReference type="EMBL" id="APC49998.1"/>
    </source>
</evidence>
<name>A0AAC9J3K6_VIRHA</name>
<feature type="region of interest" description="Disordered" evidence="1">
    <location>
        <begin position="352"/>
        <end position="375"/>
    </location>
</feature>
<dbReference type="InterPro" id="IPR001279">
    <property type="entry name" value="Metallo-B-lactamas"/>
</dbReference>
<evidence type="ECO:0000259" key="2">
    <source>
        <dbReference type="PROSITE" id="PS50206"/>
    </source>
</evidence>
<dbReference type="SMART" id="SM00450">
    <property type="entry name" value="RHOD"/>
    <property type="match status" value="1"/>
</dbReference>
<dbReference type="InterPro" id="IPR001763">
    <property type="entry name" value="Rhodanese-like_dom"/>
</dbReference>
<dbReference type="GeneID" id="71516329"/>
<evidence type="ECO:0000313" key="4">
    <source>
        <dbReference type="Proteomes" id="UP000182945"/>
    </source>
</evidence>
<dbReference type="GO" id="GO:0006749">
    <property type="term" value="P:glutathione metabolic process"/>
    <property type="evidence" value="ECO:0007669"/>
    <property type="project" value="InterPro"/>
</dbReference>
<accession>A0AAC9J3K6</accession>
<dbReference type="KEGG" id="vhl:BME96_18115"/>
<proteinExistence type="predicted"/>
<dbReference type="InterPro" id="IPR036873">
    <property type="entry name" value="Rhodanese-like_dom_sf"/>
</dbReference>
<dbReference type="GO" id="GO:0070813">
    <property type="term" value="P:hydrogen sulfide metabolic process"/>
    <property type="evidence" value="ECO:0007669"/>
    <property type="project" value="TreeGrafter"/>
</dbReference>
<dbReference type="SUPFAM" id="SSF52821">
    <property type="entry name" value="Rhodanese/Cell cycle control phosphatase"/>
    <property type="match status" value="1"/>
</dbReference>
<sequence length="375" mass="42236">MAEVKPLTTKRLAQKILNGEKVFILDIRKEEDYSDWKIEGENVKSINVPFKQLKDEVEDIKEELPHDQTIYVVCARGISSQDGVETLKKAGVENITYLEGGMTAWSEHLEPVKVANLSDGGEIYQFLRIGKGCLSYMIINNGEAAVVDPVRMTDIYKRFAEDKQASIHSVLDTHLHADHISGGKTLADKVSADYYFPENEEENIDLTYKATTSNTEIEVGKSVTISAFHSPGHTPGSTSFIINNQYLLTGDTLFIDSIGRPDLAGKADEWVKDLYETLYARYPELSQDLIVLPGHFGDMKEINKDGTVQADLNNLYRQNDRLQVENEDEFQNLVTDQLPPQPNSHEKIREVNMGKRNPDDDARQEMEIGPNRCAV</sequence>
<organism evidence="3 4">
    <name type="scientific">Virgibacillus halodenitrificans</name>
    <name type="common">Bacillus halodenitrificans</name>
    <dbReference type="NCBI Taxonomy" id="1482"/>
    <lineage>
        <taxon>Bacteria</taxon>
        <taxon>Bacillati</taxon>
        <taxon>Bacillota</taxon>
        <taxon>Bacilli</taxon>
        <taxon>Bacillales</taxon>
        <taxon>Bacillaceae</taxon>
        <taxon>Virgibacillus</taxon>
    </lineage>
</organism>